<feature type="transmembrane region" description="Helical" evidence="6">
    <location>
        <begin position="20"/>
        <end position="37"/>
    </location>
</feature>
<dbReference type="InterPro" id="IPR036866">
    <property type="entry name" value="RibonucZ/Hydroxyglut_hydro"/>
</dbReference>
<evidence type="ECO:0000313" key="9">
    <source>
        <dbReference type="Proteomes" id="UP000473278"/>
    </source>
</evidence>
<feature type="transmembrane region" description="Helical" evidence="6">
    <location>
        <begin position="469"/>
        <end position="492"/>
    </location>
</feature>
<dbReference type="InterPro" id="IPR025405">
    <property type="entry name" value="DUF4131"/>
</dbReference>
<feature type="transmembrane region" description="Helical" evidence="6">
    <location>
        <begin position="441"/>
        <end position="462"/>
    </location>
</feature>
<dbReference type="InterPro" id="IPR001279">
    <property type="entry name" value="Metallo-B-lactamas"/>
</dbReference>
<evidence type="ECO:0000256" key="1">
    <source>
        <dbReference type="ARBA" id="ARBA00004651"/>
    </source>
</evidence>
<evidence type="ECO:0000259" key="7">
    <source>
        <dbReference type="SMART" id="SM00849"/>
    </source>
</evidence>
<feature type="transmembrane region" description="Helical" evidence="6">
    <location>
        <begin position="42"/>
        <end position="63"/>
    </location>
</feature>
<keyword evidence="5 6" id="KW-0472">Membrane</keyword>
<feature type="transmembrane region" description="Helical" evidence="6">
    <location>
        <begin position="306"/>
        <end position="329"/>
    </location>
</feature>
<accession>A0A6M1T6Y9</accession>
<dbReference type="PANTHER" id="PTHR30619:SF7">
    <property type="entry name" value="BETA-LACTAMASE DOMAIN PROTEIN"/>
    <property type="match status" value="1"/>
</dbReference>
<evidence type="ECO:0000313" key="8">
    <source>
        <dbReference type="EMBL" id="NGP77715.1"/>
    </source>
</evidence>
<dbReference type="SUPFAM" id="SSF56281">
    <property type="entry name" value="Metallo-hydrolase/oxidoreductase"/>
    <property type="match status" value="1"/>
</dbReference>
<sequence>MPGSHTYINNYRFPFAKYPAVRLSLLMIGGILLSHYLAIESYLWACMLGITLAMLFIVQFILIPHFTFRLYHLSVSCYLVSLLLLGAYRYSFQVQREEPFYKQFLDALVWEKVTFNGEVQNMRTTDSGSYQIDVAVDTTISPEAHFLADRYSLRAVLKPEQFISHSKMIKAGNRINFTATIYPLGGKRNPHEFDYKAYLHSQDIFVQAGIDSLYAIYPGTRTFSWNHIRQSALSIIDRNFSSDTAPLAKALLIGYKNELSREEKTSFSRAGLSHIMAVSGLHVGFLLAPFWVIIPFFWTYRFGRQTGLLILVLILFYYAGLTGFSASVTRASITGGFIIYARLFNKLRDSINLTALAALIILLVDPTAIFDIGFQLSFSAVYIILLTLPTINRFLPNRLRYSRLGPLIGIVMVSAVVQAGLFPILSHYFGEFSLIGPLANAVIVPFLGIILPFAVFMLFISIISAPAGFYLILPAEYFLQGLNKFVITLAAWDNSWVQVSSPGPILFLIWAAVIFLLASLSVPALRWKMLIIVLALISVQQITALVKDFRPPKLEVTVLDVGQGDAAVVKTPLGKSILIDAGRWTPGFNSGRYTILPHLKGEGINKLDAVFLSHPHADHIGGILELIEHIPIDTIYNSGYQYDSNLYRSYLTRAAEKYIPVVSVSAGTLISLDPSMRILLYGPEESAEDDDPNERSIILELVYGSTEFLFMGDAGQAQEQRLLEHYGNLLDTDFLKVGHHGSKTSSSDYFLKTASPYFSVVSLDKSNKFKHPHQEAVKRLIESNTTILYTSFEGAVVFSSDGRKVSRSYWE</sequence>
<dbReference type="Pfam" id="PF03772">
    <property type="entry name" value="Competence"/>
    <property type="match status" value="1"/>
</dbReference>
<keyword evidence="2" id="KW-1003">Cell membrane</keyword>
<dbReference type="Gene3D" id="3.60.15.10">
    <property type="entry name" value="Ribonuclease Z/Hydroxyacylglutathione hydrolase-like"/>
    <property type="match status" value="1"/>
</dbReference>
<feature type="transmembrane region" description="Helical" evidence="6">
    <location>
        <begin position="271"/>
        <end position="294"/>
    </location>
</feature>
<dbReference type="GO" id="GO:0005886">
    <property type="term" value="C:plasma membrane"/>
    <property type="evidence" value="ECO:0007669"/>
    <property type="project" value="UniProtKB-SubCell"/>
</dbReference>
<dbReference type="InterPro" id="IPR004797">
    <property type="entry name" value="Competence_ComEC/Rec2"/>
</dbReference>
<evidence type="ECO:0000256" key="2">
    <source>
        <dbReference type="ARBA" id="ARBA00022475"/>
    </source>
</evidence>
<keyword evidence="3 6" id="KW-0812">Transmembrane</keyword>
<dbReference type="NCBIfam" id="TIGR00361">
    <property type="entry name" value="ComEC_Rec2"/>
    <property type="match status" value="1"/>
</dbReference>
<feature type="domain" description="Metallo-beta-lactamase" evidence="7">
    <location>
        <begin position="563"/>
        <end position="765"/>
    </location>
</feature>
<comment type="subcellular location">
    <subcellularLocation>
        <location evidence="1">Cell membrane</location>
        <topology evidence="1">Multi-pass membrane protein</topology>
    </subcellularLocation>
</comment>
<reference evidence="8 9" key="1">
    <citation type="submission" date="2020-02" db="EMBL/GenBank/DDBJ databases">
        <title>Balneolaceae bacterium YR4-1, complete genome.</title>
        <authorList>
            <person name="Li Y."/>
            <person name="Wu S."/>
        </authorList>
    </citation>
    <scope>NUCLEOTIDE SEQUENCE [LARGE SCALE GENOMIC DNA]</scope>
    <source>
        <strain evidence="8 9">YR4-1</strain>
    </source>
</reference>
<keyword evidence="4 6" id="KW-1133">Transmembrane helix</keyword>
<evidence type="ECO:0000256" key="5">
    <source>
        <dbReference type="ARBA" id="ARBA00023136"/>
    </source>
</evidence>
<dbReference type="EMBL" id="JAALLT010000004">
    <property type="protein sequence ID" value="NGP77715.1"/>
    <property type="molecule type" value="Genomic_DNA"/>
</dbReference>
<evidence type="ECO:0000256" key="3">
    <source>
        <dbReference type="ARBA" id="ARBA00022692"/>
    </source>
</evidence>
<feature type="transmembrane region" description="Helical" evidence="6">
    <location>
        <begin position="376"/>
        <end position="395"/>
    </location>
</feature>
<comment type="caution">
    <text evidence="8">The sequence shown here is derived from an EMBL/GenBank/DDBJ whole genome shotgun (WGS) entry which is preliminary data.</text>
</comment>
<name>A0A6M1T6Y9_9BACT</name>
<dbReference type="AlphaFoldDB" id="A0A6M1T6Y9"/>
<dbReference type="GO" id="GO:0030420">
    <property type="term" value="P:establishment of competence for transformation"/>
    <property type="evidence" value="ECO:0007669"/>
    <property type="project" value="InterPro"/>
</dbReference>
<feature type="transmembrane region" description="Helical" evidence="6">
    <location>
        <begin position="529"/>
        <end position="546"/>
    </location>
</feature>
<feature type="transmembrane region" description="Helical" evidence="6">
    <location>
        <begin position="69"/>
        <end position="88"/>
    </location>
</feature>
<feature type="transmembrane region" description="Helical" evidence="6">
    <location>
        <begin position="350"/>
        <end position="370"/>
    </location>
</feature>
<dbReference type="Pfam" id="PF00753">
    <property type="entry name" value="Lactamase_B"/>
    <property type="match status" value="1"/>
</dbReference>
<evidence type="ECO:0000256" key="4">
    <source>
        <dbReference type="ARBA" id="ARBA00022989"/>
    </source>
</evidence>
<gene>
    <name evidence="8" type="ORF">G3570_13795</name>
</gene>
<dbReference type="SMART" id="SM00849">
    <property type="entry name" value="Lactamase_B"/>
    <property type="match status" value="1"/>
</dbReference>
<dbReference type="Proteomes" id="UP000473278">
    <property type="component" value="Unassembled WGS sequence"/>
</dbReference>
<dbReference type="PANTHER" id="PTHR30619">
    <property type="entry name" value="DNA INTERNALIZATION/COMPETENCE PROTEIN COMEC/REC2"/>
    <property type="match status" value="1"/>
</dbReference>
<dbReference type="InterPro" id="IPR052159">
    <property type="entry name" value="Competence_DNA_uptake"/>
</dbReference>
<protein>
    <submittedName>
        <fullName evidence="8">DNA internalization-related competence protein ComEC/Rec2</fullName>
    </submittedName>
</protein>
<evidence type="ECO:0000256" key="6">
    <source>
        <dbReference type="SAM" id="Phobius"/>
    </source>
</evidence>
<proteinExistence type="predicted"/>
<keyword evidence="9" id="KW-1185">Reference proteome</keyword>
<feature type="transmembrane region" description="Helical" evidence="6">
    <location>
        <begin position="504"/>
        <end position="522"/>
    </location>
</feature>
<dbReference type="CDD" id="cd07731">
    <property type="entry name" value="ComA-like_MBL-fold"/>
    <property type="match status" value="1"/>
</dbReference>
<dbReference type="InterPro" id="IPR004477">
    <property type="entry name" value="ComEC_N"/>
</dbReference>
<dbReference type="RefSeq" id="WP_165143347.1">
    <property type="nucleotide sequence ID" value="NZ_JAALLT010000004.1"/>
</dbReference>
<dbReference type="Pfam" id="PF13567">
    <property type="entry name" value="DUF4131"/>
    <property type="match status" value="1"/>
</dbReference>
<dbReference type="InterPro" id="IPR035681">
    <property type="entry name" value="ComA-like_MBL"/>
</dbReference>
<organism evidence="8 9">
    <name type="scientific">Halalkalibaculum roseum</name>
    <dbReference type="NCBI Taxonomy" id="2709311"/>
    <lineage>
        <taxon>Bacteria</taxon>
        <taxon>Pseudomonadati</taxon>
        <taxon>Balneolota</taxon>
        <taxon>Balneolia</taxon>
        <taxon>Balneolales</taxon>
        <taxon>Balneolaceae</taxon>
        <taxon>Halalkalibaculum</taxon>
    </lineage>
</organism>
<dbReference type="NCBIfam" id="TIGR00360">
    <property type="entry name" value="ComEC_N-term"/>
    <property type="match status" value="1"/>
</dbReference>
<feature type="transmembrane region" description="Helical" evidence="6">
    <location>
        <begin position="407"/>
        <end position="429"/>
    </location>
</feature>